<dbReference type="InterPro" id="IPR013108">
    <property type="entry name" value="Amidohydro_3"/>
</dbReference>
<name>A0A813EGD7_POLGL</name>
<dbReference type="AlphaFoldDB" id="A0A813EGD7"/>
<dbReference type="GO" id="GO:0006209">
    <property type="term" value="P:cytosine catabolic process"/>
    <property type="evidence" value="ECO:0007669"/>
    <property type="project" value="TreeGrafter"/>
</dbReference>
<dbReference type="SUPFAM" id="SSF51556">
    <property type="entry name" value="Metallo-dependent hydrolases"/>
    <property type="match status" value="1"/>
</dbReference>
<evidence type="ECO:0000313" key="2">
    <source>
        <dbReference type="EMBL" id="CAE8597555.1"/>
    </source>
</evidence>
<keyword evidence="3" id="KW-1185">Reference proteome</keyword>
<dbReference type="Gene3D" id="3.20.20.140">
    <property type="entry name" value="Metal-dependent hydrolases"/>
    <property type="match status" value="1"/>
</dbReference>
<dbReference type="GO" id="GO:0035888">
    <property type="term" value="F:isoguanine deaminase activity"/>
    <property type="evidence" value="ECO:0007669"/>
    <property type="project" value="TreeGrafter"/>
</dbReference>
<dbReference type="InterPro" id="IPR032466">
    <property type="entry name" value="Metal_Hydrolase"/>
</dbReference>
<comment type="caution">
    <text evidence="2">The sequence shown here is derived from an EMBL/GenBank/DDBJ whole genome shotgun (WGS) entry which is preliminary data.</text>
</comment>
<dbReference type="InterPro" id="IPR052349">
    <property type="entry name" value="Metallo-hydrolase_Enzymes"/>
</dbReference>
<sequence length="171" mass="18398">MGTAVDRDEPRTPLWRGLTLLQELRAAGVPVAAASDNVRDWWHPYGDYDILAVWREAVAMGHLDTAPCEGDWADLVTVAAATAMGGDVTAAAVAVGAPANLVLFPGARRFSELLARPHADRLVIRGGKPQDSELPPYSDLDDLMEGLVLTVDTSQVVLRGATVEPMRYHLS</sequence>
<dbReference type="EMBL" id="CAJNNV010009577">
    <property type="protein sequence ID" value="CAE8597555.1"/>
    <property type="molecule type" value="Genomic_DNA"/>
</dbReference>
<proteinExistence type="predicted"/>
<dbReference type="Pfam" id="PF07969">
    <property type="entry name" value="Amidohydro_3"/>
    <property type="match status" value="1"/>
</dbReference>
<gene>
    <name evidence="2" type="ORF">PGLA1383_LOCUS15997</name>
</gene>
<dbReference type="OrthoDB" id="10266980at2759"/>
<protein>
    <recommendedName>
        <fullName evidence="1">Amidohydrolase 3 domain-containing protein</fullName>
    </recommendedName>
</protein>
<dbReference type="Proteomes" id="UP000654075">
    <property type="component" value="Unassembled WGS sequence"/>
</dbReference>
<evidence type="ECO:0000313" key="3">
    <source>
        <dbReference type="Proteomes" id="UP000654075"/>
    </source>
</evidence>
<accession>A0A813EGD7</accession>
<feature type="domain" description="Amidohydrolase 3" evidence="1">
    <location>
        <begin position="12"/>
        <end position="128"/>
    </location>
</feature>
<organism evidence="2 3">
    <name type="scientific">Polarella glacialis</name>
    <name type="common">Dinoflagellate</name>
    <dbReference type="NCBI Taxonomy" id="89957"/>
    <lineage>
        <taxon>Eukaryota</taxon>
        <taxon>Sar</taxon>
        <taxon>Alveolata</taxon>
        <taxon>Dinophyceae</taxon>
        <taxon>Suessiales</taxon>
        <taxon>Suessiaceae</taxon>
        <taxon>Polarella</taxon>
    </lineage>
</organism>
<dbReference type="PANTHER" id="PTHR32027">
    <property type="entry name" value="CYTOSINE DEAMINASE"/>
    <property type="match status" value="1"/>
</dbReference>
<dbReference type="GO" id="GO:0004131">
    <property type="term" value="F:cytosine deaminase activity"/>
    <property type="evidence" value="ECO:0007669"/>
    <property type="project" value="TreeGrafter"/>
</dbReference>
<evidence type="ECO:0000259" key="1">
    <source>
        <dbReference type="Pfam" id="PF07969"/>
    </source>
</evidence>
<dbReference type="PANTHER" id="PTHR32027:SF0">
    <property type="entry name" value="CYTOSINE DEAMINASE"/>
    <property type="match status" value="1"/>
</dbReference>
<reference evidence="2" key="1">
    <citation type="submission" date="2021-02" db="EMBL/GenBank/DDBJ databases">
        <authorList>
            <person name="Dougan E. K."/>
            <person name="Rhodes N."/>
            <person name="Thang M."/>
            <person name="Chan C."/>
        </authorList>
    </citation>
    <scope>NUCLEOTIDE SEQUENCE</scope>
</reference>